<evidence type="ECO:0000313" key="2">
    <source>
        <dbReference type="Proteomes" id="UP000830055"/>
    </source>
</evidence>
<reference evidence="1 2" key="1">
    <citation type="submission" date="2022-01" db="EMBL/GenBank/DDBJ databases">
        <title>Desulfofustis limnae sp. nov., a novel mesophilic sulfate-reducing bacterium isolated from marsh soil.</title>
        <authorList>
            <person name="Watanabe M."/>
            <person name="Takahashi A."/>
            <person name="Kojima H."/>
            <person name="Fukui M."/>
        </authorList>
    </citation>
    <scope>NUCLEOTIDE SEQUENCE [LARGE SCALE GENOMIC DNA]</scope>
    <source>
        <strain evidence="1 2">PPLL</strain>
    </source>
</reference>
<proteinExistence type="predicted"/>
<dbReference type="EMBL" id="AP025516">
    <property type="protein sequence ID" value="BDD89018.1"/>
    <property type="molecule type" value="Genomic_DNA"/>
</dbReference>
<organism evidence="1 2">
    <name type="scientific">Desulfofustis limnaeus</name>
    <dbReference type="NCBI Taxonomy" id="2740163"/>
    <lineage>
        <taxon>Bacteria</taxon>
        <taxon>Pseudomonadati</taxon>
        <taxon>Thermodesulfobacteriota</taxon>
        <taxon>Desulfobulbia</taxon>
        <taxon>Desulfobulbales</taxon>
        <taxon>Desulfocapsaceae</taxon>
        <taxon>Desulfofustis</taxon>
    </lineage>
</organism>
<dbReference type="InterPro" id="IPR023971">
    <property type="entry name" value="GSU1558/StbA-like"/>
</dbReference>
<accession>A0ABM7WDH8</accession>
<dbReference type="Proteomes" id="UP000830055">
    <property type="component" value="Chromosome"/>
</dbReference>
<sequence length="49" mass="4761">MLVAYRSPILSRSGCMKKELKKALAGLGVAGLLSAGGVTLPGAMAAGSG</sequence>
<dbReference type="NCBIfam" id="TIGR04081">
    <property type="entry name" value="SbtA family thio(seleno)oxazole RiPP natural product precursor"/>
    <property type="match status" value="1"/>
</dbReference>
<name>A0ABM7WDH8_9BACT</name>
<keyword evidence="2" id="KW-1185">Reference proteome</keyword>
<protein>
    <submittedName>
        <fullName evidence="1">Uncharacterized protein</fullName>
    </submittedName>
</protein>
<evidence type="ECO:0000313" key="1">
    <source>
        <dbReference type="EMBL" id="BDD89018.1"/>
    </source>
</evidence>
<gene>
    <name evidence="1" type="ORF">DPPLL_33830</name>
</gene>